<feature type="region of interest" description="Disordered" evidence="6">
    <location>
        <begin position="39"/>
        <end position="138"/>
    </location>
</feature>
<accession>A0A9Q1D3M1</accession>
<evidence type="ECO:0000256" key="6">
    <source>
        <dbReference type="SAM" id="MobiDB-lite"/>
    </source>
</evidence>
<feature type="region of interest" description="Disordered" evidence="6">
    <location>
        <begin position="345"/>
        <end position="400"/>
    </location>
</feature>
<keyword evidence="5" id="KW-0539">Nucleus</keyword>
<comment type="subcellular location">
    <subcellularLocation>
        <location evidence="1">Nucleus</location>
    </subcellularLocation>
</comment>
<feature type="region of interest" description="Disordered" evidence="6">
    <location>
        <begin position="234"/>
        <end position="326"/>
    </location>
</feature>
<feature type="compositionally biased region" description="Polar residues" evidence="6">
    <location>
        <begin position="39"/>
        <end position="51"/>
    </location>
</feature>
<dbReference type="GO" id="GO:0003682">
    <property type="term" value="F:chromatin binding"/>
    <property type="evidence" value="ECO:0007669"/>
    <property type="project" value="TreeGrafter"/>
</dbReference>
<feature type="compositionally biased region" description="Polar residues" evidence="6">
    <location>
        <begin position="377"/>
        <end position="395"/>
    </location>
</feature>
<dbReference type="GO" id="GO:0005634">
    <property type="term" value="C:nucleus"/>
    <property type="evidence" value="ECO:0007669"/>
    <property type="project" value="UniProtKB-SubCell"/>
</dbReference>
<gene>
    <name evidence="8" type="ORF">COCON_G00190060</name>
</gene>
<dbReference type="InterPro" id="IPR001965">
    <property type="entry name" value="Znf_PHD"/>
</dbReference>
<evidence type="ECO:0000256" key="1">
    <source>
        <dbReference type="ARBA" id="ARBA00004123"/>
    </source>
</evidence>
<keyword evidence="2" id="KW-0479">Metal-binding</keyword>
<evidence type="ECO:0000256" key="5">
    <source>
        <dbReference type="ARBA" id="ARBA00023242"/>
    </source>
</evidence>
<dbReference type="PROSITE" id="PS01359">
    <property type="entry name" value="ZF_PHD_1"/>
    <property type="match status" value="1"/>
</dbReference>
<evidence type="ECO:0000259" key="7">
    <source>
        <dbReference type="SMART" id="SM00249"/>
    </source>
</evidence>
<feature type="compositionally biased region" description="Basic and acidic residues" evidence="6">
    <location>
        <begin position="79"/>
        <end position="107"/>
    </location>
</feature>
<evidence type="ECO:0000256" key="2">
    <source>
        <dbReference type="ARBA" id="ARBA00022723"/>
    </source>
</evidence>
<organism evidence="8 9">
    <name type="scientific">Conger conger</name>
    <name type="common">Conger eel</name>
    <name type="synonym">Muraena conger</name>
    <dbReference type="NCBI Taxonomy" id="82655"/>
    <lineage>
        <taxon>Eukaryota</taxon>
        <taxon>Metazoa</taxon>
        <taxon>Chordata</taxon>
        <taxon>Craniata</taxon>
        <taxon>Vertebrata</taxon>
        <taxon>Euteleostomi</taxon>
        <taxon>Actinopterygii</taxon>
        <taxon>Neopterygii</taxon>
        <taxon>Teleostei</taxon>
        <taxon>Anguilliformes</taxon>
        <taxon>Congridae</taxon>
        <taxon>Conger</taxon>
    </lineage>
</organism>
<feature type="compositionally biased region" description="Low complexity" evidence="6">
    <location>
        <begin position="269"/>
        <end position="278"/>
    </location>
</feature>
<dbReference type="InterPro" id="IPR041947">
    <property type="entry name" value="PHD_PHF13"/>
</dbReference>
<evidence type="ECO:0000256" key="3">
    <source>
        <dbReference type="ARBA" id="ARBA00022771"/>
    </source>
</evidence>
<evidence type="ECO:0000313" key="9">
    <source>
        <dbReference type="Proteomes" id="UP001152803"/>
    </source>
</evidence>
<dbReference type="AlphaFoldDB" id="A0A9Q1D3M1"/>
<feature type="compositionally biased region" description="Basic and acidic residues" evidence="6">
    <location>
        <begin position="249"/>
        <end position="259"/>
    </location>
</feature>
<dbReference type="InterPro" id="IPR019786">
    <property type="entry name" value="Zinc_finger_PHD-type_CS"/>
</dbReference>
<feature type="compositionally biased region" description="Low complexity" evidence="6">
    <location>
        <begin position="57"/>
        <end position="71"/>
    </location>
</feature>
<dbReference type="PANTHER" id="PTHR14571">
    <property type="entry name" value="HISTONE-LYSINE N-METHYLTRANSFERASE SET-26-RELATED"/>
    <property type="match status" value="1"/>
</dbReference>
<dbReference type="InterPro" id="IPR013083">
    <property type="entry name" value="Znf_RING/FYVE/PHD"/>
</dbReference>
<dbReference type="Gene3D" id="3.30.40.10">
    <property type="entry name" value="Zinc/RING finger domain, C3HC4 (zinc finger)"/>
    <property type="match status" value="1"/>
</dbReference>
<proteinExistence type="predicted"/>
<dbReference type="Pfam" id="PF00628">
    <property type="entry name" value="PHD"/>
    <property type="match status" value="1"/>
</dbReference>
<dbReference type="PANTHER" id="PTHR14571:SF13">
    <property type="entry name" value="PHD FINGER PROTEIN 13"/>
    <property type="match status" value="1"/>
</dbReference>
<dbReference type="CDD" id="cd15632">
    <property type="entry name" value="PHD_PHF13"/>
    <property type="match status" value="1"/>
</dbReference>
<dbReference type="InterPro" id="IPR011011">
    <property type="entry name" value="Znf_FYVE_PHD"/>
</dbReference>
<dbReference type="InterPro" id="IPR019787">
    <property type="entry name" value="Znf_PHD-finger"/>
</dbReference>
<feature type="domain" description="Zinc finger PHD-type" evidence="7">
    <location>
        <begin position="409"/>
        <end position="453"/>
    </location>
</feature>
<dbReference type="OrthoDB" id="79252at2759"/>
<evidence type="ECO:0000313" key="8">
    <source>
        <dbReference type="EMBL" id="KAJ8256854.1"/>
    </source>
</evidence>
<dbReference type="SUPFAM" id="SSF57903">
    <property type="entry name" value="FYVE/PHD zinc finger"/>
    <property type="match status" value="1"/>
</dbReference>
<feature type="compositionally biased region" description="Basic and acidic residues" evidence="6">
    <location>
        <begin position="365"/>
        <end position="376"/>
    </location>
</feature>
<keyword evidence="4" id="KW-0862">Zinc</keyword>
<name>A0A9Q1D3M1_CONCO</name>
<dbReference type="GO" id="GO:0007076">
    <property type="term" value="P:mitotic chromosome condensation"/>
    <property type="evidence" value="ECO:0007669"/>
    <property type="project" value="TreeGrafter"/>
</dbReference>
<feature type="compositionally biased region" description="Polar residues" evidence="6">
    <location>
        <begin position="122"/>
        <end position="132"/>
    </location>
</feature>
<evidence type="ECO:0000256" key="4">
    <source>
        <dbReference type="ARBA" id="ARBA00022833"/>
    </source>
</evidence>
<dbReference type="GO" id="GO:0008270">
    <property type="term" value="F:zinc ion binding"/>
    <property type="evidence" value="ECO:0007669"/>
    <property type="project" value="UniProtKB-KW"/>
</dbReference>
<keyword evidence="3" id="KW-0863">Zinc-finger</keyword>
<keyword evidence="9" id="KW-1185">Reference proteome</keyword>
<comment type="caution">
    <text evidence="8">The sequence shown here is derived from an EMBL/GenBank/DDBJ whole genome shotgun (WGS) entry which is preliminary data.</text>
</comment>
<reference evidence="8" key="1">
    <citation type="journal article" date="2023" name="Science">
        <title>Genome structures resolve the early diversification of teleost fishes.</title>
        <authorList>
            <person name="Parey E."/>
            <person name="Louis A."/>
            <person name="Montfort J."/>
            <person name="Bouchez O."/>
            <person name="Roques C."/>
            <person name="Iampietro C."/>
            <person name="Lluch J."/>
            <person name="Castinel A."/>
            <person name="Donnadieu C."/>
            <person name="Desvignes T."/>
            <person name="Floi Bucao C."/>
            <person name="Jouanno E."/>
            <person name="Wen M."/>
            <person name="Mejri S."/>
            <person name="Dirks R."/>
            <person name="Jansen H."/>
            <person name="Henkel C."/>
            <person name="Chen W.J."/>
            <person name="Zahm M."/>
            <person name="Cabau C."/>
            <person name="Klopp C."/>
            <person name="Thompson A.W."/>
            <person name="Robinson-Rechavi M."/>
            <person name="Braasch I."/>
            <person name="Lecointre G."/>
            <person name="Bobe J."/>
            <person name="Postlethwait J.H."/>
            <person name="Berthelot C."/>
            <person name="Roest Crollius H."/>
            <person name="Guiguen Y."/>
        </authorList>
    </citation>
    <scope>NUCLEOTIDE SEQUENCE</scope>
    <source>
        <strain evidence="8">Concon-B</strain>
    </source>
</reference>
<dbReference type="EMBL" id="JAFJMO010000014">
    <property type="protein sequence ID" value="KAJ8256854.1"/>
    <property type="molecule type" value="Genomic_DNA"/>
</dbReference>
<feature type="compositionally biased region" description="Basic and acidic residues" evidence="6">
    <location>
        <begin position="284"/>
        <end position="302"/>
    </location>
</feature>
<protein>
    <recommendedName>
        <fullName evidence="7">Zinc finger PHD-type domain-containing protein</fullName>
    </recommendedName>
</protein>
<sequence>MLTQGKRKRTVEDFNQFCTFVLAYAGYIPYPNEEWQCNDSVPRDSSTCSPQHSEDWASFSPPQSYYAPSQSKRGAGAKSGEKLGKRINKEKGKRQKDEKRSVLDGERKPHKRARDARGGKASPSTKGSSKKNAPQKPTFELTNEASLCSSFDMVGASCAVDSSHNCRATARTQPLPEESADQYSGTNRLSVLKLEPQECTGCVNWPSEDQKRPGHLISIPMGCLSSAHESPSCVDVPVQPNSHLRKRRPSAEQEVKTEPVDLTAVSRTGQVQEAGVVPQEEEEREKQNQREAKDRCGEVKAEEEVEVEGGESGGRRAGGEAWEESQGGAADILRLVMERRLKGRVPEDQETGYHTDWASSTTEHGGSDMEQDHRATDGNTTVCSGYGTEDTSAENSKLEEEEDSWDLITCFCLKPFAGRPMIECGECGTWVHLSCAKIRRAHVPDVFVCQPCRDARQDIRRSCRARTVSRKCFAD</sequence>
<dbReference type="SMART" id="SM00249">
    <property type="entry name" value="PHD"/>
    <property type="match status" value="1"/>
</dbReference>
<dbReference type="Proteomes" id="UP001152803">
    <property type="component" value="Unassembled WGS sequence"/>
</dbReference>